<evidence type="ECO:0000256" key="3">
    <source>
        <dbReference type="ARBA" id="ARBA00022449"/>
    </source>
</evidence>
<keyword evidence="6" id="KW-0406">Ion transport</keyword>
<feature type="transmembrane region" description="Helical" evidence="8">
    <location>
        <begin position="267"/>
        <end position="287"/>
    </location>
</feature>
<evidence type="ECO:0000256" key="4">
    <source>
        <dbReference type="ARBA" id="ARBA00022692"/>
    </source>
</evidence>
<keyword evidence="3" id="KW-0050">Antiport</keyword>
<evidence type="ECO:0000259" key="9">
    <source>
        <dbReference type="Pfam" id="PF00999"/>
    </source>
</evidence>
<keyword evidence="2" id="KW-0813">Transport</keyword>
<dbReference type="AlphaFoldDB" id="A0A6J6ZZX1"/>
<feature type="transmembrane region" description="Helical" evidence="8">
    <location>
        <begin position="299"/>
        <end position="321"/>
    </location>
</feature>
<reference evidence="10" key="1">
    <citation type="submission" date="2020-05" db="EMBL/GenBank/DDBJ databases">
        <authorList>
            <person name="Chiriac C."/>
            <person name="Salcher M."/>
            <person name="Ghai R."/>
            <person name="Kavagutti S V."/>
        </authorList>
    </citation>
    <scope>NUCLEOTIDE SEQUENCE</scope>
</reference>
<feature type="transmembrane region" description="Helical" evidence="8">
    <location>
        <begin position="6"/>
        <end position="27"/>
    </location>
</feature>
<sequence length="420" mass="44692">MPTSTAISLMVIAFIAVLAPISAELLWRFRIPSILIEILLGILIGPSLLGWAHTDSVINGLSGIGLCFLFFLAGFEINFSQLKGAPIIRGGAGWLVSLILGLGLGGILLWSGYVLSSLLIGLALTTTAIGTLMPILKDREILHTKFGSFLTAAGAAGEFGPILAITILLGTESAGIQTLLLVGFIVIAVLIALIASRPQPPKVIDTLQKHLSTSTQLPVRIIILLIVAMVAIASKFGLELLLGAFVSGLIARLAIRPAQSELLVPKLEAVGFGFFIPIFFIVSGMKFDAQSLWKDPNTIIHALFFFGLFIIIRGAPALFLYRKILSVRERFALGFLQATALPMLVVIVEIGISTHHMKQINATALVAAGMLSVLVFPLIGFGILGKTSARDDDSTSRANKKLGLGQEMTFGDDLFPDTGA</sequence>
<protein>
    <submittedName>
        <fullName evidence="10">Unannotated protein</fullName>
    </submittedName>
</protein>
<gene>
    <name evidence="10" type="ORF">UFOPK3164_00761</name>
    <name evidence="11" type="ORF">UFOPK3427_01043</name>
    <name evidence="12" type="ORF">UFOPK4112_00043</name>
</gene>
<keyword evidence="7 8" id="KW-0472">Membrane</keyword>
<keyword evidence="4 8" id="KW-0812">Transmembrane</keyword>
<feature type="transmembrane region" description="Helical" evidence="8">
    <location>
        <begin position="333"/>
        <end position="352"/>
    </location>
</feature>
<evidence type="ECO:0000256" key="1">
    <source>
        <dbReference type="ARBA" id="ARBA00004141"/>
    </source>
</evidence>
<feature type="transmembrane region" description="Helical" evidence="8">
    <location>
        <begin position="34"/>
        <end position="52"/>
    </location>
</feature>
<dbReference type="GO" id="GO:0016020">
    <property type="term" value="C:membrane"/>
    <property type="evidence" value="ECO:0007669"/>
    <property type="project" value="UniProtKB-SubCell"/>
</dbReference>
<feature type="transmembrane region" description="Helical" evidence="8">
    <location>
        <begin position="116"/>
        <end position="136"/>
    </location>
</feature>
<feature type="domain" description="Cation/H+ exchanger transmembrane" evidence="9">
    <location>
        <begin position="14"/>
        <end position="379"/>
    </location>
</feature>
<dbReference type="GO" id="GO:1902600">
    <property type="term" value="P:proton transmembrane transport"/>
    <property type="evidence" value="ECO:0007669"/>
    <property type="project" value="InterPro"/>
</dbReference>
<dbReference type="InterPro" id="IPR038770">
    <property type="entry name" value="Na+/solute_symporter_sf"/>
</dbReference>
<dbReference type="PANTHER" id="PTHR43562">
    <property type="entry name" value="NAPA-TYPE SODIUM/HYDROGEN ANTIPORTER"/>
    <property type="match status" value="1"/>
</dbReference>
<evidence type="ECO:0000256" key="6">
    <source>
        <dbReference type="ARBA" id="ARBA00023065"/>
    </source>
</evidence>
<evidence type="ECO:0000256" key="7">
    <source>
        <dbReference type="ARBA" id="ARBA00023136"/>
    </source>
</evidence>
<dbReference type="EMBL" id="CAFBPM010000001">
    <property type="protein sequence ID" value="CAB5006373.1"/>
    <property type="molecule type" value="Genomic_DNA"/>
</dbReference>
<dbReference type="PANTHER" id="PTHR43562:SF1">
    <property type="entry name" value="NA(+)_H(+) ANTIPORTER YJBQ-RELATED"/>
    <property type="match status" value="1"/>
</dbReference>
<keyword evidence="5 8" id="KW-1133">Transmembrane helix</keyword>
<organism evidence="10">
    <name type="scientific">freshwater metagenome</name>
    <dbReference type="NCBI Taxonomy" id="449393"/>
    <lineage>
        <taxon>unclassified sequences</taxon>
        <taxon>metagenomes</taxon>
        <taxon>ecological metagenomes</taxon>
    </lineage>
</organism>
<proteinExistence type="predicted"/>
<feature type="transmembrane region" description="Helical" evidence="8">
    <location>
        <begin position="148"/>
        <end position="170"/>
    </location>
</feature>
<dbReference type="InterPro" id="IPR006153">
    <property type="entry name" value="Cation/H_exchanger_TM"/>
</dbReference>
<feature type="transmembrane region" description="Helical" evidence="8">
    <location>
        <begin position="176"/>
        <end position="196"/>
    </location>
</feature>
<evidence type="ECO:0000256" key="5">
    <source>
        <dbReference type="ARBA" id="ARBA00022989"/>
    </source>
</evidence>
<feature type="transmembrane region" description="Helical" evidence="8">
    <location>
        <begin position="240"/>
        <end position="255"/>
    </location>
</feature>
<accession>A0A6J6ZZX1</accession>
<dbReference type="GO" id="GO:0015297">
    <property type="term" value="F:antiporter activity"/>
    <property type="evidence" value="ECO:0007669"/>
    <property type="project" value="UniProtKB-KW"/>
</dbReference>
<evidence type="ECO:0000313" key="11">
    <source>
        <dbReference type="EMBL" id="CAB4874567.1"/>
    </source>
</evidence>
<dbReference type="Pfam" id="PF00999">
    <property type="entry name" value="Na_H_Exchanger"/>
    <property type="match status" value="1"/>
</dbReference>
<evidence type="ECO:0000256" key="8">
    <source>
        <dbReference type="SAM" id="Phobius"/>
    </source>
</evidence>
<evidence type="ECO:0000313" key="12">
    <source>
        <dbReference type="EMBL" id="CAB5006373.1"/>
    </source>
</evidence>
<evidence type="ECO:0000256" key="2">
    <source>
        <dbReference type="ARBA" id="ARBA00022448"/>
    </source>
</evidence>
<dbReference type="EMBL" id="CAFBLT010000001">
    <property type="protein sequence ID" value="CAB4874567.1"/>
    <property type="molecule type" value="Genomic_DNA"/>
</dbReference>
<comment type="subcellular location">
    <subcellularLocation>
        <location evidence="1">Membrane</location>
        <topology evidence="1">Multi-pass membrane protein</topology>
    </subcellularLocation>
</comment>
<feature type="transmembrane region" description="Helical" evidence="8">
    <location>
        <begin position="364"/>
        <end position="384"/>
    </location>
</feature>
<feature type="transmembrane region" description="Helical" evidence="8">
    <location>
        <begin position="91"/>
        <end position="110"/>
    </location>
</feature>
<evidence type="ECO:0000313" key="10">
    <source>
        <dbReference type="EMBL" id="CAB4826002.1"/>
    </source>
</evidence>
<feature type="transmembrane region" description="Helical" evidence="8">
    <location>
        <begin position="58"/>
        <end position="79"/>
    </location>
</feature>
<dbReference type="Gene3D" id="1.20.1530.20">
    <property type="match status" value="1"/>
</dbReference>
<name>A0A6J6ZZX1_9ZZZZ</name>
<feature type="transmembrane region" description="Helical" evidence="8">
    <location>
        <begin position="217"/>
        <end position="234"/>
    </location>
</feature>
<dbReference type="EMBL" id="CAFABE010000028">
    <property type="protein sequence ID" value="CAB4826002.1"/>
    <property type="molecule type" value="Genomic_DNA"/>
</dbReference>